<evidence type="ECO:0000256" key="1">
    <source>
        <dbReference type="ARBA" id="ARBA00004889"/>
    </source>
</evidence>
<dbReference type="PANTHER" id="PTHR19278:SF9">
    <property type="entry name" value="URIDINE 5'-MONOPHOSPHATE SYNTHASE"/>
    <property type="match status" value="1"/>
</dbReference>
<keyword evidence="5 6" id="KW-0665">Pyrimidine biosynthesis</keyword>
<evidence type="ECO:0000259" key="7">
    <source>
        <dbReference type="Pfam" id="PF00156"/>
    </source>
</evidence>
<organism evidence="8 9">
    <name type="scientific">Pedobacter ginsenosidimutans</name>
    <dbReference type="NCBI Taxonomy" id="687842"/>
    <lineage>
        <taxon>Bacteria</taxon>
        <taxon>Pseudomonadati</taxon>
        <taxon>Bacteroidota</taxon>
        <taxon>Sphingobacteriia</taxon>
        <taxon>Sphingobacteriales</taxon>
        <taxon>Sphingobacteriaceae</taxon>
        <taxon>Pedobacter</taxon>
    </lineage>
</organism>
<keyword evidence="4 6" id="KW-0808">Transferase</keyword>
<dbReference type="PANTHER" id="PTHR19278">
    <property type="entry name" value="OROTATE PHOSPHORIBOSYLTRANSFERASE"/>
    <property type="match status" value="1"/>
</dbReference>
<dbReference type="Proteomes" id="UP000051950">
    <property type="component" value="Unassembled WGS sequence"/>
</dbReference>
<sequence>MYNKSDIELKVAEFLLQIKAIKLQPNNPFTWASGWKSPIYCDNRITLSHPQVRTYIRQKLAQAIQEEFGSVDVIAGVATAGIPQGVLVAQELGLPFIYVRAKAKEHGTGSLIEGEVVEGQRVVVIEDLISTGKSSLQAVDALRTAGLSVAGLAAIFTYGFEKADENFAAAKCRYLTLSNYGALIDYAAEHSIIAKSDMELLGKWRLNPSEWGQGQVLSSES</sequence>
<comment type="function">
    <text evidence="6">Catalyzes the transfer of a ribosyl phosphate group from 5-phosphoribose 1-diphosphate to orotate, leading to the formation of orotidine monophosphate (OMP).</text>
</comment>
<keyword evidence="3 6" id="KW-0328">Glycosyltransferase</keyword>
<feature type="binding site" evidence="6">
    <location>
        <position position="100"/>
    </location>
    <ligand>
        <name>5-phospho-alpha-D-ribose 1-diphosphate</name>
        <dbReference type="ChEBI" id="CHEBI:58017"/>
        <note>ligand shared between dimeric partners</note>
    </ligand>
</feature>
<comment type="pathway">
    <text evidence="1 6">Pyrimidine metabolism; UMP biosynthesis via de novo pathway; UMP from orotate: step 1/2.</text>
</comment>
<dbReference type="UniPathway" id="UPA00070">
    <property type="reaction ID" value="UER00119"/>
</dbReference>
<name>A0A0T5VM83_9SPHI</name>
<dbReference type="HAMAP" id="MF_01208">
    <property type="entry name" value="PyrE"/>
    <property type="match status" value="1"/>
</dbReference>
<dbReference type="GO" id="GO:0004588">
    <property type="term" value="F:orotate phosphoribosyltransferase activity"/>
    <property type="evidence" value="ECO:0007669"/>
    <property type="project" value="UniProtKB-UniRule"/>
</dbReference>
<dbReference type="RefSeq" id="WP_057933383.1">
    <property type="nucleotide sequence ID" value="NZ_LMZQ01000013.1"/>
</dbReference>
<comment type="caution">
    <text evidence="8">The sequence shown here is derived from an EMBL/GenBank/DDBJ whole genome shotgun (WGS) entry which is preliminary data.</text>
</comment>
<dbReference type="GO" id="GO:0044205">
    <property type="term" value="P:'de novo' UMP biosynthetic process"/>
    <property type="evidence" value="ECO:0007669"/>
    <property type="project" value="UniProtKB-UniRule"/>
</dbReference>
<keyword evidence="9" id="KW-1185">Reference proteome</keyword>
<keyword evidence="6" id="KW-0460">Magnesium</keyword>
<feature type="binding site" evidence="6">
    <location>
        <position position="104"/>
    </location>
    <ligand>
        <name>5-phospho-alpha-D-ribose 1-diphosphate</name>
        <dbReference type="ChEBI" id="CHEBI:58017"/>
        <note>ligand shared between dimeric partners</note>
    </ligand>
</feature>
<dbReference type="SUPFAM" id="SSF53271">
    <property type="entry name" value="PRTase-like"/>
    <property type="match status" value="1"/>
</dbReference>
<dbReference type="EC" id="2.4.2.10" evidence="2 6"/>
<evidence type="ECO:0000256" key="5">
    <source>
        <dbReference type="ARBA" id="ARBA00022975"/>
    </source>
</evidence>
<dbReference type="InterPro" id="IPR029057">
    <property type="entry name" value="PRTase-like"/>
</dbReference>
<evidence type="ECO:0000256" key="6">
    <source>
        <dbReference type="HAMAP-Rule" id="MF_01208"/>
    </source>
</evidence>
<feature type="domain" description="Phosphoribosyltransferase" evidence="7">
    <location>
        <begin position="49"/>
        <end position="186"/>
    </location>
</feature>
<comment type="subunit">
    <text evidence="6">Homodimer.</text>
</comment>
<evidence type="ECO:0000256" key="2">
    <source>
        <dbReference type="ARBA" id="ARBA00011971"/>
    </source>
</evidence>
<gene>
    <name evidence="6" type="primary">pyrE</name>
    <name evidence="8" type="ORF">ASU31_16530</name>
</gene>
<dbReference type="NCBIfam" id="TIGR00336">
    <property type="entry name" value="pyrE"/>
    <property type="match status" value="1"/>
</dbReference>
<accession>A0A0T5VM83</accession>
<evidence type="ECO:0000256" key="3">
    <source>
        <dbReference type="ARBA" id="ARBA00022676"/>
    </source>
</evidence>
<feature type="binding site" evidence="6">
    <location>
        <position position="130"/>
    </location>
    <ligand>
        <name>orotate</name>
        <dbReference type="ChEBI" id="CHEBI:30839"/>
    </ligand>
</feature>
<feature type="binding site" description="in other chain" evidence="6">
    <location>
        <begin position="126"/>
        <end position="134"/>
    </location>
    <ligand>
        <name>5-phospho-alpha-D-ribose 1-diphosphate</name>
        <dbReference type="ChEBI" id="CHEBI:58017"/>
        <note>ligand shared between dimeric partners</note>
    </ligand>
</feature>
<proteinExistence type="inferred from homology"/>
<dbReference type="InterPro" id="IPR004467">
    <property type="entry name" value="Or_phspho_trans_dom"/>
</dbReference>
<comment type="cofactor">
    <cofactor evidence="6">
        <name>Mg(2+)</name>
        <dbReference type="ChEBI" id="CHEBI:18420"/>
    </cofactor>
</comment>
<reference evidence="8 9" key="1">
    <citation type="submission" date="2015-11" db="EMBL/GenBank/DDBJ databases">
        <title>Sequence of Pedobacter ginsenosidimutans.</title>
        <authorList>
            <person name="Carson E."/>
            <person name="Keyser V."/>
            <person name="Newman J."/>
            <person name="Miller J."/>
        </authorList>
    </citation>
    <scope>NUCLEOTIDE SEQUENCE [LARGE SCALE GENOMIC DNA]</scope>
    <source>
        <strain evidence="8 9">KACC 14530</strain>
    </source>
</reference>
<dbReference type="OrthoDB" id="9802134at2"/>
<comment type="similarity">
    <text evidence="6">Belongs to the purine/pyrimidine phosphoribosyltransferase family. PyrE subfamily.</text>
</comment>
<comment type="catalytic activity">
    <reaction evidence="6">
        <text>orotidine 5'-phosphate + diphosphate = orotate + 5-phospho-alpha-D-ribose 1-diphosphate</text>
        <dbReference type="Rhea" id="RHEA:10380"/>
        <dbReference type="ChEBI" id="CHEBI:30839"/>
        <dbReference type="ChEBI" id="CHEBI:33019"/>
        <dbReference type="ChEBI" id="CHEBI:57538"/>
        <dbReference type="ChEBI" id="CHEBI:58017"/>
        <dbReference type="EC" id="2.4.2.10"/>
    </reaction>
</comment>
<evidence type="ECO:0000313" key="8">
    <source>
        <dbReference type="EMBL" id="KRT14925.1"/>
    </source>
</evidence>
<protein>
    <recommendedName>
        <fullName evidence="2 6">Orotate phosphoribosyltransferase</fullName>
        <shortName evidence="6">OPRT</shortName>
        <shortName evidence="6">OPRTase</shortName>
        <ecNumber evidence="2 6">2.4.2.10</ecNumber>
    </recommendedName>
</protein>
<feature type="binding site" evidence="6">
    <location>
        <position position="106"/>
    </location>
    <ligand>
        <name>5-phospho-alpha-D-ribose 1-diphosphate</name>
        <dbReference type="ChEBI" id="CHEBI:58017"/>
        <note>ligand shared between dimeric partners</note>
    </ligand>
</feature>
<dbReference type="InterPro" id="IPR000836">
    <property type="entry name" value="PRTase_dom"/>
</dbReference>
<dbReference type="STRING" id="687842.ASU31_16530"/>
<comment type="caution">
    <text evidence="6">Lacks conserved residue(s) required for the propagation of feature annotation.</text>
</comment>
<evidence type="ECO:0000313" key="9">
    <source>
        <dbReference type="Proteomes" id="UP000051950"/>
    </source>
</evidence>
<dbReference type="AlphaFoldDB" id="A0A0T5VM83"/>
<dbReference type="GO" id="GO:0019856">
    <property type="term" value="P:pyrimidine nucleobase biosynthetic process"/>
    <property type="evidence" value="ECO:0007669"/>
    <property type="project" value="TreeGrafter"/>
</dbReference>
<dbReference type="EMBL" id="LMZQ01000013">
    <property type="protein sequence ID" value="KRT14925.1"/>
    <property type="molecule type" value="Genomic_DNA"/>
</dbReference>
<dbReference type="InterPro" id="IPR023031">
    <property type="entry name" value="OPRT"/>
</dbReference>
<dbReference type="GO" id="GO:0000287">
    <property type="term" value="F:magnesium ion binding"/>
    <property type="evidence" value="ECO:0007669"/>
    <property type="project" value="UniProtKB-UniRule"/>
</dbReference>
<evidence type="ECO:0000256" key="4">
    <source>
        <dbReference type="ARBA" id="ARBA00022679"/>
    </source>
</evidence>
<dbReference type="Gene3D" id="3.40.50.2020">
    <property type="match status" value="1"/>
</dbReference>
<dbReference type="CDD" id="cd06223">
    <property type="entry name" value="PRTases_typeI"/>
    <property type="match status" value="1"/>
</dbReference>
<dbReference type="Pfam" id="PF00156">
    <property type="entry name" value="Pribosyltran"/>
    <property type="match status" value="1"/>
</dbReference>